<proteinExistence type="predicted"/>
<comment type="caution">
    <text evidence="1">The sequence shown here is derived from an EMBL/GenBank/DDBJ whole genome shotgun (WGS) entry which is preliminary data.</text>
</comment>
<keyword evidence="2" id="KW-1185">Reference proteome</keyword>
<dbReference type="Proteomes" id="UP000034076">
    <property type="component" value="Unassembled WGS sequence"/>
</dbReference>
<gene>
    <name evidence="1" type="ORF">CHK_1330</name>
</gene>
<dbReference type="AlphaFoldDB" id="A0A0M2NFJ3"/>
<protein>
    <submittedName>
        <fullName evidence="1">Uncharacterized protein</fullName>
    </submittedName>
</protein>
<organism evidence="1 2">
    <name type="scientific">Christensenella hongkongensis</name>
    <dbReference type="NCBI Taxonomy" id="270498"/>
    <lineage>
        <taxon>Bacteria</taxon>
        <taxon>Bacillati</taxon>
        <taxon>Bacillota</taxon>
        <taxon>Clostridia</taxon>
        <taxon>Christensenellales</taxon>
        <taxon>Christensenellaceae</taxon>
        <taxon>Christensenella</taxon>
    </lineage>
</organism>
<evidence type="ECO:0000313" key="1">
    <source>
        <dbReference type="EMBL" id="KKI50943.1"/>
    </source>
</evidence>
<reference evidence="1 2" key="1">
    <citation type="submission" date="2015-04" db="EMBL/GenBank/DDBJ databases">
        <title>Draft genome sequence of bacteremic isolate Catabacter hongkongensis type strain HKU16T.</title>
        <authorList>
            <person name="Lau S.K."/>
            <person name="Teng J.L."/>
            <person name="Huang Y."/>
            <person name="Curreem S.O."/>
            <person name="Tsui S.K."/>
            <person name="Woo P.C."/>
        </authorList>
    </citation>
    <scope>NUCLEOTIDE SEQUENCE [LARGE SCALE GENOMIC DNA]</scope>
    <source>
        <strain evidence="1 2">HKU16</strain>
    </source>
</reference>
<dbReference type="EMBL" id="LAYJ01000088">
    <property type="protein sequence ID" value="KKI50943.1"/>
    <property type="molecule type" value="Genomic_DNA"/>
</dbReference>
<sequence>MGVIIKRTKKYSFLVAFDCKNFKCFLLCNTIMFFPDCDFIITLRFSFVNNYFLFENNIFYTM</sequence>
<accession>A0A0M2NFJ3</accession>
<evidence type="ECO:0000313" key="2">
    <source>
        <dbReference type="Proteomes" id="UP000034076"/>
    </source>
</evidence>
<name>A0A0M2NFJ3_9FIRM</name>
<dbReference type="STRING" id="270498.CHK_1330"/>